<keyword evidence="2" id="KW-1185">Reference proteome</keyword>
<evidence type="ECO:0008006" key="3">
    <source>
        <dbReference type="Google" id="ProtNLM"/>
    </source>
</evidence>
<reference evidence="1 2" key="1">
    <citation type="submission" date="2017-08" db="EMBL/GenBank/DDBJ databases">
        <title>Salimicrobium alkalisoli sp. nov., isolated from saline alkaline soil.</title>
        <authorList>
            <person name="Zhang G."/>
            <person name="Xiong Q."/>
        </authorList>
    </citation>
    <scope>NUCLEOTIDE SEQUENCE [LARGE SCALE GENOMIC DNA]</scope>
    <source>
        <strain evidence="1 2">WN024</strain>
    </source>
</reference>
<protein>
    <recommendedName>
        <fullName evidence="3">DUF4145 domain-containing protein</fullName>
    </recommendedName>
</protein>
<accession>A0ABX4HPJ6</accession>
<dbReference type="Proteomes" id="UP000217561">
    <property type="component" value="Unassembled WGS sequence"/>
</dbReference>
<gene>
    <name evidence="1" type="ORF">CKW00_11195</name>
</gene>
<name>A0ABX4HPJ6_9BACI</name>
<proteinExistence type="predicted"/>
<dbReference type="EMBL" id="NSGH01000020">
    <property type="protein sequence ID" value="PBB04998.1"/>
    <property type="molecule type" value="Genomic_DNA"/>
</dbReference>
<sequence length="175" mass="20648">METLFLCNSKYCNGLFICKYFVTEGIYTDTGQLINSYPKNPERVNFQEEINTISPLFVDIYNESKEAEDRGLLHIAGMGYRKSLEFLIKDYLISFKEEDEKTIKELFLGKCIKGYLSDNIKQVAERATWLGNDETHYHRKWEDKDIKDLKILIDLTIHYISSEIQTKRYIDEMSK</sequence>
<evidence type="ECO:0000313" key="2">
    <source>
        <dbReference type="Proteomes" id="UP000217561"/>
    </source>
</evidence>
<organism evidence="1 2">
    <name type="scientific">Salimicrobium humidisoli</name>
    <dbReference type="NCBI Taxonomy" id="2029857"/>
    <lineage>
        <taxon>Bacteria</taxon>
        <taxon>Bacillati</taxon>
        <taxon>Bacillota</taxon>
        <taxon>Bacilli</taxon>
        <taxon>Bacillales</taxon>
        <taxon>Bacillaceae</taxon>
        <taxon>Salimicrobium</taxon>
    </lineage>
</organism>
<comment type="caution">
    <text evidence="1">The sequence shown here is derived from an EMBL/GenBank/DDBJ whole genome shotgun (WGS) entry which is preliminary data.</text>
</comment>
<evidence type="ECO:0000313" key="1">
    <source>
        <dbReference type="EMBL" id="PBB04998.1"/>
    </source>
</evidence>